<dbReference type="SUPFAM" id="SSF50978">
    <property type="entry name" value="WD40 repeat-like"/>
    <property type="match status" value="1"/>
</dbReference>
<evidence type="ECO:0000256" key="4">
    <source>
        <dbReference type="ARBA" id="ARBA00022737"/>
    </source>
</evidence>
<dbReference type="InterPro" id="IPR050687">
    <property type="entry name" value="Dynein_IC"/>
</dbReference>
<keyword evidence="3 12" id="KW-0853">WD repeat</keyword>
<dbReference type="InterPro" id="IPR015943">
    <property type="entry name" value="WD40/YVTN_repeat-like_dom_sf"/>
</dbReference>
<dbReference type="InterPro" id="IPR036322">
    <property type="entry name" value="WD40_repeat_dom_sf"/>
</dbReference>
<dbReference type="PROSITE" id="PS51257">
    <property type="entry name" value="PROKAR_LIPOPROTEIN"/>
    <property type="match status" value="1"/>
</dbReference>
<proteinExistence type="predicted"/>
<evidence type="ECO:0000256" key="9">
    <source>
        <dbReference type="ARBA" id="ARBA00024190"/>
    </source>
</evidence>
<keyword evidence="8" id="KW-0966">Cell projection</keyword>
<dbReference type="PANTHER" id="PTHR12442">
    <property type="entry name" value="DYNEIN INTERMEDIATE CHAIN"/>
    <property type="match status" value="1"/>
</dbReference>
<organism evidence="14 15">
    <name type="scientific">Asbolus verrucosus</name>
    <name type="common">Desert ironclad beetle</name>
    <dbReference type="NCBI Taxonomy" id="1661398"/>
    <lineage>
        <taxon>Eukaryota</taxon>
        <taxon>Metazoa</taxon>
        <taxon>Ecdysozoa</taxon>
        <taxon>Arthropoda</taxon>
        <taxon>Hexapoda</taxon>
        <taxon>Insecta</taxon>
        <taxon>Pterygota</taxon>
        <taxon>Neoptera</taxon>
        <taxon>Endopterygota</taxon>
        <taxon>Coleoptera</taxon>
        <taxon>Polyphaga</taxon>
        <taxon>Cucujiformia</taxon>
        <taxon>Tenebrionidae</taxon>
        <taxon>Pimeliinae</taxon>
        <taxon>Asbolus</taxon>
    </lineage>
</organism>
<keyword evidence="13" id="KW-0732">Signal</keyword>
<evidence type="ECO:0000256" key="2">
    <source>
        <dbReference type="ARBA" id="ARBA00022490"/>
    </source>
</evidence>
<accession>A0A482W5Q9</accession>
<dbReference type="GO" id="GO:0003341">
    <property type="term" value="P:cilium movement"/>
    <property type="evidence" value="ECO:0007669"/>
    <property type="project" value="TreeGrafter"/>
</dbReference>
<dbReference type="GO" id="GO:0045504">
    <property type="term" value="F:dynein heavy chain binding"/>
    <property type="evidence" value="ECO:0007669"/>
    <property type="project" value="TreeGrafter"/>
</dbReference>
<sequence length="233" mass="25882">MKKSLLKLMVMVMVSLSCLGSPIHQVRSPLFPKSNSDTSLEETIKKVIRGVTCFDFSKHVAEMFVVGAEGGMVVQCSLLGAKKLQGGKAETPLFDSVFKYYESHKGEVTSVRFSPNRKDMFLTNGSDSEIRIYMIGQEEPAQVIFLKNSLNCVTWVPYEERIICGCGKSGFIEIFQLVKGKAIENSTKEKVNTDVMTQILINKAKSNIVAVGTENGLVQMWRVPWGLFGNLNV</sequence>
<dbReference type="PANTHER" id="PTHR12442:SF12">
    <property type="entry name" value="DYNEIN AXONEMAL INTERMEDIATE CHAIN 4"/>
    <property type="match status" value="1"/>
</dbReference>
<dbReference type="Proteomes" id="UP000292052">
    <property type="component" value="Unassembled WGS sequence"/>
</dbReference>
<evidence type="ECO:0000256" key="1">
    <source>
        <dbReference type="ARBA" id="ARBA00004611"/>
    </source>
</evidence>
<keyword evidence="4" id="KW-0677">Repeat</keyword>
<evidence type="ECO:0000256" key="8">
    <source>
        <dbReference type="ARBA" id="ARBA00023273"/>
    </source>
</evidence>
<dbReference type="GO" id="GO:0005858">
    <property type="term" value="C:axonemal dynein complex"/>
    <property type="evidence" value="ECO:0007669"/>
    <property type="project" value="TreeGrafter"/>
</dbReference>
<comment type="caution">
    <text evidence="14">The sequence shown here is derived from an EMBL/GenBank/DDBJ whole genome shotgun (WGS) entry which is preliminary data.</text>
</comment>
<dbReference type="Gene3D" id="2.130.10.10">
    <property type="entry name" value="YVTN repeat-like/Quinoprotein amine dehydrogenase"/>
    <property type="match status" value="1"/>
</dbReference>
<evidence type="ECO:0000256" key="10">
    <source>
        <dbReference type="ARBA" id="ARBA00040002"/>
    </source>
</evidence>
<reference evidence="14 15" key="1">
    <citation type="submission" date="2017-03" db="EMBL/GenBank/DDBJ databases">
        <title>Genome of the blue death feigning beetle - Asbolus verrucosus.</title>
        <authorList>
            <person name="Rider S.D."/>
        </authorList>
    </citation>
    <scope>NUCLEOTIDE SEQUENCE [LARGE SCALE GENOMIC DNA]</scope>
    <source>
        <strain evidence="14">Butters</strain>
        <tissue evidence="14">Head and leg muscle</tissue>
    </source>
</reference>
<dbReference type="GO" id="GO:0045503">
    <property type="term" value="F:dynein light chain binding"/>
    <property type="evidence" value="ECO:0007669"/>
    <property type="project" value="TreeGrafter"/>
</dbReference>
<dbReference type="PROSITE" id="PS50294">
    <property type="entry name" value="WD_REPEATS_REGION"/>
    <property type="match status" value="1"/>
</dbReference>
<dbReference type="GO" id="GO:0120293">
    <property type="term" value="C:dynein axonemal particle"/>
    <property type="evidence" value="ECO:0007669"/>
    <property type="project" value="UniProtKB-SubCell"/>
</dbReference>
<dbReference type="OrthoDB" id="445052at2759"/>
<keyword evidence="6" id="KW-0969">Cilium</keyword>
<evidence type="ECO:0000256" key="6">
    <source>
        <dbReference type="ARBA" id="ARBA00023069"/>
    </source>
</evidence>
<dbReference type="AlphaFoldDB" id="A0A482W5Q9"/>
<evidence type="ECO:0000256" key="3">
    <source>
        <dbReference type="ARBA" id="ARBA00022574"/>
    </source>
</evidence>
<dbReference type="Pfam" id="PF00400">
    <property type="entry name" value="WD40"/>
    <property type="match status" value="1"/>
</dbReference>
<keyword evidence="5" id="KW-0282">Flagellum</keyword>
<dbReference type="InterPro" id="IPR001680">
    <property type="entry name" value="WD40_rpt"/>
</dbReference>
<evidence type="ECO:0000256" key="12">
    <source>
        <dbReference type="PROSITE-ProRule" id="PRU00221"/>
    </source>
</evidence>
<dbReference type="SMART" id="SM00320">
    <property type="entry name" value="WD40"/>
    <property type="match status" value="4"/>
</dbReference>
<evidence type="ECO:0000256" key="13">
    <source>
        <dbReference type="SAM" id="SignalP"/>
    </source>
</evidence>
<evidence type="ECO:0000313" key="14">
    <source>
        <dbReference type="EMBL" id="RZC40461.1"/>
    </source>
</evidence>
<protein>
    <recommendedName>
        <fullName evidence="10">Dynein axonemal intermediate chain 4</fullName>
    </recommendedName>
    <alternativeName>
        <fullName evidence="11">WD repeat-containing protein 78</fullName>
    </alternativeName>
</protein>
<feature type="signal peptide" evidence="13">
    <location>
        <begin position="1"/>
        <end position="20"/>
    </location>
</feature>
<dbReference type="PROSITE" id="PS50082">
    <property type="entry name" value="WD_REPEATS_2"/>
    <property type="match status" value="1"/>
</dbReference>
<dbReference type="STRING" id="1661398.A0A482W5Q9"/>
<evidence type="ECO:0000256" key="7">
    <source>
        <dbReference type="ARBA" id="ARBA00023212"/>
    </source>
</evidence>
<comment type="subcellular location">
    <subcellularLocation>
        <location evidence="1">Cytoplasm</location>
        <location evidence="1">Cytoskeleton</location>
        <location evidence="1">Flagellum axoneme</location>
    </subcellularLocation>
    <subcellularLocation>
        <location evidence="9">Dynein axonemal particle</location>
    </subcellularLocation>
</comment>
<feature type="chain" id="PRO_5019856499" description="Dynein axonemal intermediate chain 4" evidence="13">
    <location>
        <begin position="21"/>
        <end position="233"/>
    </location>
</feature>
<evidence type="ECO:0000313" key="15">
    <source>
        <dbReference type="Proteomes" id="UP000292052"/>
    </source>
</evidence>
<keyword evidence="15" id="KW-1185">Reference proteome</keyword>
<keyword evidence="2" id="KW-0963">Cytoplasm</keyword>
<keyword evidence="7" id="KW-0206">Cytoskeleton</keyword>
<name>A0A482W5Q9_ASBVE</name>
<gene>
    <name evidence="14" type="ORF">BDFB_008459</name>
</gene>
<feature type="repeat" description="WD" evidence="12">
    <location>
        <begin position="101"/>
        <end position="143"/>
    </location>
</feature>
<evidence type="ECO:0000256" key="5">
    <source>
        <dbReference type="ARBA" id="ARBA00022846"/>
    </source>
</evidence>
<dbReference type="EMBL" id="QDEB01026015">
    <property type="protein sequence ID" value="RZC40461.1"/>
    <property type="molecule type" value="Genomic_DNA"/>
</dbReference>
<evidence type="ECO:0000256" key="11">
    <source>
        <dbReference type="ARBA" id="ARBA00041557"/>
    </source>
</evidence>